<protein>
    <submittedName>
        <fullName evidence="1">Uncharacterized protein</fullName>
    </submittedName>
</protein>
<dbReference type="EMBL" id="LWAE01000016">
    <property type="protein sequence ID" value="KZL88564.1"/>
    <property type="molecule type" value="Genomic_DNA"/>
</dbReference>
<accession>A0A162QIE0</accession>
<reference evidence="1 2" key="1">
    <citation type="submission" date="2016-04" db="EMBL/GenBank/DDBJ databases">
        <title>Genome sequence of Clostridium magnum DSM 2767.</title>
        <authorList>
            <person name="Poehlein A."/>
            <person name="Uhlig R."/>
            <person name="Fischer R."/>
            <person name="Bahl H."/>
            <person name="Daniel R."/>
        </authorList>
    </citation>
    <scope>NUCLEOTIDE SEQUENCE [LARGE SCALE GENOMIC DNA]</scope>
    <source>
        <strain evidence="1 2">DSM 2767</strain>
    </source>
</reference>
<dbReference type="PATRIC" id="fig|1121326.3.peg.6119"/>
<gene>
    <name evidence="1" type="ORF">CLMAG_60570</name>
</gene>
<keyword evidence="2" id="KW-1185">Reference proteome</keyword>
<organism evidence="1 2">
    <name type="scientific">Clostridium magnum DSM 2767</name>
    <dbReference type="NCBI Taxonomy" id="1121326"/>
    <lineage>
        <taxon>Bacteria</taxon>
        <taxon>Bacillati</taxon>
        <taxon>Bacillota</taxon>
        <taxon>Clostridia</taxon>
        <taxon>Eubacteriales</taxon>
        <taxon>Clostridiaceae</taxon>
        <taxon>Clostridium</taxon>
    </lineage>
</organism>
<dbReference type="STRING" id="1121326.CLMAG_60570"/>
<comment type="caution">
    <text evidence="1">The sequence shown here is derived from an EMBL/GenBank/DDBJ whole genome shotgun (WGS) entry which is preliminary data.</text>
</comment>
<dbReference type="AlphaFoldDB" id="A0A162QIE0"/>
<evidence type="ECO:0000313" key="2">
    <source>
        <dbReference type="Proteomes" id="UP000076603"/>
    </source>
</evidence>
<sequence length="37" mass="4215">MEPDIFVMCENAQTLGESFISSLKIIFEVVSEKYSDN</sequence>
<evidence type="ECO:0000313" key="1">
    <source>
        <dbReference type="EMBL" id="KZL88564.1"/>
    </source>
</evidence>
<dbReference type="Proteomes" id="UP000076603">
    <property type="component" value="Unassembled WGS sequence"/>
</dbReference>
<name>A0A162QIE0_9CLOT</name>
<proteinExistence type="predicted"/>